<evidence type="ECO:0000313" key="3">
    <source>
        <dbReference type="Proteomes" id="UP000001645"/>
    </source>
</evidence>
<dbReference type="Proteomes" id="UP000001645">
    <property type="component" value="Chromosome 6"/>
</dbReference>
<keyword evidence="1" id="KW-1133">Transmembrane helix</keyword>
<dbReference type="AlphaFoldDB" id="A0A803XWL0"/>
<dbReference type="Ensembl" id="ENSMGAT00000022572.1">
    <property type="protein sequence ID" value="ENSMGAP00000023906.1"/>
    <property type="gene ID" value="ENSMGAG00000021087.1"/>
</dbReference>
<dbReference type="InParanoid" id="A0A803XWL0"/>
<organism evidence="2 3">
    <name type="scientific">Meleagris gallopavo</name>
    <name type="common">Wild turkey</name>
    <dbReference type="NCBI Taxonomy" id="9103"/>
    <lineage>
        <taxon>Eukaryota</taxon>
        <taxon>Metazoa</taxon>
        <taxon>Chordata</taxon>
        <taxon>Craniata</taxon>
        <taxon>Vertebrata</taxon>
        <taxon>Euteleostomi</taxon>
        <taxon>Archelosauria</taxon>
        <taxon>Archosauria</taxon>
        <taxon>Dinosauria</taxon>
        <taxon>Saurischia</taxon>
        <taxon>Theropoda</taxon>
        <taxon>Coelurosauria</taxon>
        <taxon>Aves</taxon>
        <taxon>Neognathae</taxon>
        <taxon>Galloanserae</taxon>
        <taxon>Galliformes</taxon>
        <taxon>Phasianidae</taxon>
        <taxon>Meleagridinae</taxon>
        <taxon>Meleagris</taxon>
    </lineage>
</organism>
<evidence type="ECO:0000313" key="2">
    <source>
        <dbReference type="Ensembl" id="ENSMGAP00000023906.1"/>
    </source>
</evidence>
<protein>
    <submittedName>
        <fullName evidence="2">Uncharacterized protein</fullName>
    </submittedName>
</protein>
<feature type="transmembrane region" description="Helical" evidence="1">
    <location>
        <begin position="16"/>
        <end position="36"/>
    </location>
</feature>
<keyword evidence="3" id="KW-1185">Reference proteome</keyword>
<reference evidence="2 3" key="1">
    <citation type="journal article" date="2010" name="PLoS Biol.">
        <title>Multi-platform next-generation sequencing of the domestic turkey (Meleagris gallopavo): genome assembly and analysis.</title>
        <authorList>
            <person name="Dalloul R.A."/>
            <person name="Long J.A."/>
            <person name="Zimin A.V."/>
            <person name="Aslam L."/>
            <person name="Beal K."/>
            <person name="Blomberg L.A."/>
            <person name="Bouffard P."/>
            <person name="Burt D.W."/>
            <person name="Crasta O."/>
            <person name="Crooijmans R.P."/>
            <person name="Cooper K."/>
            <person name="Coulombe R.A."/>
            <person name="De S."/>
            <person name="Delany M.E."/>
            <person name="Dodgson J.B."/>
            <person name="Dong J.J."/>
            <person name="Evans C."/>
            <person name="Frederickson K.M."/>
            <person name="Flicek P."/>
            <person name="Florea L."/>
            <person name="Folkerts O."/>
            <person name="Groenen M.A."/>
            <person name="Harkins T.T."/>
            <person name="Herrero J."/>
            <person name="Hoffmann S."/>
            <person name="Megens H.J."/>
            <person name="Jiang A."/>
            <person name="de Jong P."/>
            <person name="Kaiser P."/>
            <person name="Kim H."/>
            <person name="Kim K.W."/>
            <person name="Kim S."/>
            <person name="Langenberger D."/>
            <person name="Lee M.K."/>
            <person name="Lee T."/>
            <person name="Mane S."/>
            <person name="Marcais G."/>
            <person name="Marz M."/>
            <person name="McElroy A.P."/>
            <person name="Modise T."/>
            <person name="Nefedov M."/>
            <person name="Notredame C."/>
            <person name="Paton I.R."/>
            <person name="Payne W.S."/>
            <person name="Pertea G."/>
            <person name="Prickett D."/>
            <person name="Puiu D."/>
            <person name="Qioa D."/>
            <person name="Raineri E."/>
            <person name="Ruffier M."/>
            <person name="Salzberg S.L."/>
            <person name="Schatz M.C."/>
            <person name="Scheuring C."/>
            <person name="Schmidt C.J."/>
            <person name="Schroeder S."/>
            <person name="Searle S.M."/>
            <person name="Smith E.J."/>
            <person name="Smith J."/>
            <person name="Sonstegard T.S."/>
            <person name="Stadler P.F."/>
            <person name="Tafer H."/>
            <person name="Tu Z.J."/>
            <person name="Van Tassell C.P."/>
            <person name="Vilella A.J."/>
            <person name="Williams K.P."/>
            <person name="Yorke J.A."/>
            <person name="Zhang L."/>
            <person name="Zhang H.B."/>
            <person name="Zhang X."/>
            <person name="Zhang Y."/>
            <person name="Reed K.M."/>
        </authorList>
    </citation>
    <scope>NUCLEOTIDE SEQUENCE [LARGE SCALE GENOMIC DNA]</scope>
</reference>
<proteinExistence type="predicted"/>
<keyword evidence="1" id="KW-0812">Transmembrane</keyword>
<evidence type="ECO:0000256" key="1">
    <source>
        <dbReference type="SAM" id="Phobius"/>
    </source>
</evidence>
<keyword evidence="1" id="KW-0472">Membrane</keyword>
<reference evidence="2" key="2">
    <citation type="submission" date="2025-08" db="UniProtKB">
        <authorList>
            <consortium name="Ensembl"/>
        </authorList>
    </citation>
    <scope>IDENTIFICATION</scope>
</reference>
<accession>A0A803XWL0</accession>
<sequence length="101" mass="11512">MPTLLLKCMRYDLEHVSFLLCSVSSLSFCFSVYTILSKVHSDRNVYPSAGVLFVHVLEREYFKGEFPPYPKKISKFISAGCFVIWGIGGGSDSRCVVRHRR</sequence>
<reference evidence="2" key="3">
    <citation type="submission" date="2025-09" db="UniProtKB">
        <authorList>
            <consortium name="Ensembl"/>
        </authorList>
    </citation>
    <scope>IDENTIFICATION</scope>
</reference>
<name>A0A803XWL0_MELGA</name>